<keyword evidence="3" id="KW-0597">Phosphoprotein</keyword>
<evidence type="ECO:0000256" key="14">
    <source>
        <dbReference type="ARBA" id="ARBA00023180"/>
    </source>
</evidence>
<dbReference type="Gene3D" id="3.30.430.20">
    <property type="entry name" value="Gnk2 domain, C-X8-C-X2-C motif"/>
    <property type="match status" value="2"/>
</dbReference>
<dbReference type="FunFam" id="1.10.510.10:FF:000336">
    <property type="entry name" value="Cysteine-rich receptor-like protein kinase 2"/>
    <property type="match status" value="1"/>
</dbReference>
<keyword evidence="7" id="KW-0677">Repeat</keyword>
<keyword evidence="5 18" id="KW-0812">Transmembrane</keyword>
<dbReference type="InterPro" id="IPR008271">
    <property type="entry name" value="Ser/Thr_kinase_AS"/>
</dbReference>
<dbReference type="EMBL" id="BKCP01003891">
    <property type="protein sequence ID" value="GER29501.1"/>
    <property type="molecule type" value="Genomic_DNA"/>
</dbReference>
<feature type="chain" id="PRO_5023068879" evidence="19">
    <location>
        <begin position="32"/>
        <end position="667"/>
    </location>
</feature>
<evidence type="ECO:0000256" key="3">
    <source>
        <dbReference type="ARBA" id="ARBA00022553"/>
    </source>
</evidence>
<feature type="domain" description="Gnk2-homologous" evidence="21">
    <location>
        <begin position="35"/>
        <end position="136"/>
    </location>
</feature>
<proteinExistence type="predicted"/>
<evidence type="ECO:0000256" key="9">
    <source>
        <dbReference type="ARBA" id="ARBA00022777"/>
    </source>
</evidence>
<evidence type="ECO:0000256" key="1">
    <source>
        <dbReference type="ARBA" id="ARBA00004167"/>
    </source>
</evidence>
<keyword evidence="11 18" id="KW-1133">Transmembrane helix</keyword>
<evidence type="ECO:0000259" key="21">
    <source>
        <dbReference type="PROSITE" id="PS51473"/>
    </source>
</evidence>
<evidence type="ECO:0000256" key="2">
    <source>
        <dbReference type="ARBA" id="ARBA00022527"/>
    </source>
</evidence>
<evidence type="ECO:0000313" key="22">
    <source>
        <dbReference type="EMBL" id="GER29501.1"/>
    </source>
</evidence>
<keyword evidence="14" id="KW-0325">Glycoprotein</keyword>
<evidence type="ECO:0000256" key="5">
    <source>
        <dbReference type="ARBA" id="ARBA00022692"/>
    </source>
</evidence>
<feature type="region of interest" description="Disordered" evidence="17">
    <location>
        <begin position="601"/>
        <end position="625"/>
    </location>
</feature>
<feature type="signal peptide" evidence="19">
    <location>
        <begin position="1"/>
        <end position="31"/>
    </location>
</feature>
<dbReference type="OrthoDB" id="1908121at2759"/>
<feature type="compositionally biased region" description="Low complexity" evidence="17">
    <location>
        <begin position="615"/>
        <end position="625"/>
    </location>
</feature>
<dbReference type="Gene3D" id="3.30.200.20">
    <property type="entry name" value="Phosphorylase Kinase, domain 1"/>
    <property type="match status" value="1"/>
</dbReference>
<comment type="caution">
    <text evidence="22">The sequence shown here is derived from an EMBL/GenBank/DDBJ whole genome shotgun (WGS) entry which is preliminary data.</text>
</comment>
<dbReference type="GO" id="GO:0016020">
    <property type="term" value="C:membrane"/>
    <property type="evidence" value="ECO:0007669"/>
    <property type="project" value="UniProtKB-SubCell"/>
</dbReference>
<feature type="transmembrane region" description="Helical" evidence="18">
    <location>
        <begin position="263"/>
        <end position="286"/>
    </location>
</feature>
<reference evidence="23" key="1">
    <citation type="journal article" date="2019" name="Curr. Biol.">
        <title>Genome Sequence of Striga asiatica Provides Insight into the Evolution of Plant Parasitism.</title>
        <authorList>
            <person name="Yoshida S."/>
            <person name="Kim S."/>
            <person name="Wafula E.K."/>
            <person name="Tanskanen J."/>
            <person name="Kim Y.M."/>
            <person name="Honaas L."/>
            <person name="Yang Z."/>
            <person name="Spallek T."/>
            <person name="Conn C.E."/>
            <person name="Ichihashi Y."/>
            <person name="Cheong K."/>
            <person name="Cui S."/>
            <person name="Der J.P."/>
            <person name="Gundlach H."/>
            <person name="Jiao Y."/>
            <person name="Hori C."/>
            <person name="Ishida J.K."/>
            <person name="Kasahara H."/>
            <person name="Kiba T."/>
            <person name="Kim M.S."/>
            <person name="Koo N."/>
            <person name="Laohavisit A."/>
            <person name="Lee Y.H."/>
            <person name="Lumba S."/>
            <person name="McCourt P."/>
            <person name="Mortimer J.C."/>
            <person name="Mutuku J.M."/>
            <person name="Nomura T."/>
            <person name="Sasaki-Sekimoto Y."/>
            <person name="Seto Y."/>
            <person name="Wang Y."/>
            <person name="Wakatake T."/>
            <person name="Sakakibara H."/>
            <person name="Demura T."/>
            <person name="Yamaguchi S."/>
            <person name="Yoneyama K."/>
            <person name="Manabe R.I."/>
            <person name="Nelson D.C."/>
            <person name="Schulman A.H."/>
            <person name="Timko M.P."/>
            <person name="dePamphilis C.W."/>
            <person name="Choi D."/>
            <person name="Shirasu K."/>
        </authorList>
    </citation>
    <scope>NUCLEOTIDE SEQUENCE [LARGE SCALE GENOMIC DNA]</scope>
    <source>
        <strain evidence="23">cv. UVA1</strain>
    </source>
</reference>
<evidence type="ECO:0000256" key="12">
    <source>
        <dbReference type="ARBA" id="ARBA00023136"/>
    </source>
</evidence>
<keyword evidence="23" id="KW-1185">Reference proteome</keyword>
<feature type="domain" description="Protein kinase" evidence="20">
    <location>
        <begin position="325"/>
        <end position="609"/>
    </location>
</feature>
<dbReference type="Pfam" id="PF00069">
    <property type="entry name" value="Pkinase"/>
    <property type="match status" value="1"/>
</dbReference>
<evidence type="ECO:0000256" key="17">
    <source>
        <dbReference type="SAM" id="MobiDB-lite"/>
    </source>
</evidence>
<dbReference type="FunFam" id="3.30.430.20:FF:000015">
    <property type="entry name" value="Cysteine-rich receptor-like protein kinase 3"/>
    <property type="match status" value="1"/>
</dbReference>
<evidence type="ECO:0000259" key="20">
    <source>
        <dbReference type="PROSITE" id="PS50011"/>
    </source>
</evidence>
<dbReference type="InterPro" id="IPR038408">
    <property type="entry name" value="GNK2_sf"/>
</dbReference>
<dbReference type="Gene3D" id="1.10.510.10">
    <property type="entry name" value="Transferase(Phosphotransferase) domain 1"/>
    <property type="match status" value="1"/>
</dbReference>
<evidence type="ECO:0000256" key="7">
    <source>
        <dbReference type="ARBA" id="ARBA00022737"/>
    </source>
</evidence>
<dbReference type="InterPro" id="IPR002902">
    <property type="entry name" value="GNK2"/>
</dbReference>
<evidence type="ECO:0000256" key="15">
    <source>
        <dbReference type="ARBA" id="ARBA00047558"/>
    </source>
</evidence>
<dbReference type="CDD" id="cd14066">
    <property type="entry name" value="STKc_IRAK"/>
    <property type="match status" value="1"/>
</dbReference>
<feature type="compositionally biased region" description="Low complexity" evidence="17">
    <location>
        <begin position="645"/>
        <end position="658"/>
    </location>
</feature>
<dbReference type="SMART" id="SM00220">
    <property type="entry name" value="S_TKc"/>
    <property type="match status" value="1"/>
</dbReference>
<dbReference type="InterPro" id="IPR011009">
    <property type="entry name" value="Kinase-like_dom_sf"/>
</dbReference>
<evidence type="ECO:0000313" key="23">
    <source>
        <dbReference type="Proteomes" id="UP000325081"/>
    </source>
</evidence>
<dbReference type="CDD" id="cd23509">
    <property type="entry name" value="Gnk2-like"/>
    <property type="match status" value="2"/>
</dbReference>
<evidence type="ECO:0000256" key="8">
    <source>
        <dbReference type="ARBA" id="ARBA00022741"/>
    </source>
</evidence>
<dbReference type="InterPro" id="IPR000719">
    <property type="entry name" value="Prot_kinase_dom"/>
</dbReference>
<organism evidence="22 23">
    <name type="scientific">Striga asiatica</name>
    <name type="common">Asiatic witchweed</name>
    <name type="synonym">Buchnera asiatica</name>
    <dbReference type="NCBI Taxonomy" id="4170"/>
    <lineage>
        <taxon>Eukaryota</taxon>
        <taxon>Viridiplantae</taxon>
        <taxon>Streptophyta</taxon>
        <taxon>Embryophyta</taxon>
        <taxon>Tracheophyta</taxon>
        <taxon>Spermatophyta</taxon>
        <taxon>Magnoliopsida</taxon>
        <taxon>eudicotyledons</taxon>
        <taxon>Gunneridae</taxon>
        <taxon>Pentapetalae</taxon>
        <taxon>asterids</taxon>
        <taxon>lamiids</taxon>
        <taxon>Lamiales</taxon>
        <taxon>Orobanchaceae</taxon>
        <taxon>Buchnereae</taxon>
        <taxon>Striga</taxon>
    </lineage>
</organism>
<evidence type="ECO:0000256" key="13">
    <source>
        <dbReference type="ARBA" id="ARBA00023170"/>
    </source>
</evidence>
<feature type="region of interest" description="Disordered" evidence="17">
    <location>
        <begin position="645"/>
        <end position="667"/>
    </location>
</feature>
<keyword evidence="8" id="KW-0547">Nucleotide-binding</keyword>
<evidence type="ECO:0000256" key="16">
    <source>
        <dbReference type="ARBA" id="ARBA00047951"/>
    </source>
</evidence>
<dbReference type="PROSITE" id="PS00108">
    <property type="entry name" value="PROTEIN_KINASE_ST"/>
    <property type="match status" value="1"/>
</dbReference>
<keyword evidence="13 22" id="KW-0675">Receptor</keyword>
<keyword evidence="12 18" id="KW-0472">Membrane</keyword>
<gene>
    <name evidence="22" type="ORF">STAS_05369</name>
</gene>
<name>A0A5A7P9Z3_STRAF</name>
<dbReference type="AlphaFoldDB" id="A0A5A7P9Z3"/>
<keyword evidence="4" id="KW-0808">Transferase</keyword>
<keyword evidence="10" id="KW-0067">ATP-binding</keyword>
<dbReference type="PANTHER" id="PTHR47973">
    <property type="entry name" value="CYSTEINE-RICH RECEPTOR-LIKE PROTEIN KINASE 3"/>
    <property type="match status" value="1"/>
</dbReference>
<evidence type="ECO:0000256" key="19">
    <source>
        <dbReference type="SAM" id="SignalP"/>
    </source>
</evidence>
<dbReference type="InterPro" id="IPR052059">
    <property type="entry name" value="CR_Ser/Thr_kinase"/>
</dbReference>
<comment type="catalytic activity">
    <reaction evidence="16">
        <text>L-threonyl-[protein] + ATP = O-phospho-L-threonyl-[protein] + ADP + H(+)</text>
        <dbReference type="Rhea" id="RHEA:46608"/>
        <dbReference type="Rhea" id="RHEA-COMP:11060"/>
        <dbReference type="Rhea" id="RHEA-COMP:11605"/>
        <dbReference type="ChEBI" id="CHEBI:15378"/>
        <dbReference type="ChEBI" id="CHEBI:30013"/>
        <dbReference type="ChEBI" id="CHEBI:30616"/>
        <dbReference type="ChEBI" id="CHEBI:61977"/>
        <dbReference type="ChEBI" id="CHEBI:456216"/>
    </reaction>
</comment>
<dbReference type="GO" id="GO:0004674">
    <property type="term" value="F:protein serine/threonine kinase activity"/>
    <property type="evidence" value="ECO:0007669"/>
    <property type="project" value="UniProtKB-KW"/>
</dbReference>
<evidence type="ECO:0000256" key="6">
    <source>
        <dbReference type="ARBA" id="ARBA00022729"/>
    </source>
</evidence>
<dbReference type="PROSITE" id="PS51473">
    <property type="entry name" value="GNK2"/>
    <property type="match status" value="2"/>
</dbReference>
<evidence type="ECO:0000256" key="11">
    <source>
        <dbReference type="ARBA" id="ARBA00022989"/>
    </source>
</evidence>
<keyword evidence="6 19" id="KW-0732">Signal</keyword>
<evidence type="ECO:0000256" key="10">
    <source>
        <dbReference type="ARBA" id="ARBA00022840"/>
    </source>
</evidence>
<dbReference type="Proteomes" id="UP000325081">
    <property type="component" value="Unassembled WGS sequence"/>
</dbReference>
<protein>
    <submittedName>
        <fullName evidence="22">Cysteine-rich receptor-like protein kinase 42</fullName>
    </submittedName>
</protein>
<dbReference type="FunFam" id="3.30.200.20:FF:000177">
    <property type="entry name" value="Cysteine-rich receptor-like protein kinase 2"/>
    <property type="match status" value="1"/>
</dbReference>
<feature type="domain" description="Gnk2-homologous" evidence="21">
    <location>
        <begin position="145"/>
        <end position="244"/>
    </location>
</feature>
<comment type="subcellular location">
    <subcellularLocation>
        <location evidence="1">Membrane</location>
        <topology evidence="1">Single-pass membrane protein</topology>
    </subcellularLocation>
</comment>
<dbReference type="PROSITE" id="PS50011">
    <property type="entry name" value="PROTEIN_KINASE_DOM"/>
    <property type="match status" value="1"/>
</dbReference>
<evidence type="ECO:0000256" key="4">
    <source>
        <dbReference type="ARBA" id="ARBA00022679"/>
    </source>
</evidence>
<sequence length="667" mass="73581">MHLSAPTNLRNPLWIPFFILLAARFLPSGMPDPRISVAAFICGHSQAPPNASYVPLFTSAMEGLGQRVTADEWGEYVANSTSIPIYTFFQCHGDLTRDDCLQCYAATRTTIPRCVPAVSGRIFLDGCFLRYDRYEFYNQSVDAALDGVNCNTSLGAASGVDLEFEGNVGALIDNLTASAVENDGYAVRGSRGVFGLAECWNTVNREGCRECLAKANREIRGCLPSREGRAMNAGCYLRYSTVRFFLNSTDGAESDSGVSGAGLILAITLPVVAFTMLCVFGNYAIYSRWKKRKQERENLGKISYSYNKSNLNFKYETLEKATNYFDLSRKLGQGGAGSVYKGTLPNGKTVAVKRLFFSTRQWVDEFFNEVNLISGIEHKNLVKLLGCSIEGPESLLVYEFVPNRSLEEHLFDTSKSRILSWKERYNIIVGTAEGIGFLHGGCEHRIIHRDIKSSNILLDENFEPKIADFGLARGFAADKTHLSTGIAGTLGYMAPEYLVKGQLTEKADVYSYGVLVLEIVCSRKNNAFMEGSGSLLQAVWNHFKTGRLPEAVDPSLKGEFPAMEASKALKIGLLCAQASVTERPSMAEVIQMLTNENYEIPEPKQPPFLQTHPFSTSSTGSSSYSINSLNSNVIRKYEASYRSTESSSIQSSDVQSKSEYSNSRVIN</sequence>
<comment type="catalytic activity">
    <reaction evidence="15">
        <text>L-seryl-[protein] + ATP = O-phospho-L-seryl-[protein] + ADP + H(+)</text>
        <dbReference type="Rhea" id="RHEA:17989"/>
        <dbReference type="Rhea" id="RHEA-COMP:9863"/>
        <dbReference type="Rhea" id="RHEA-COMP:11604"/>
        <dbReference type="ChEBI" id="CHEBI:15378"/>
        <dbReference type="ChEBI" id="CHEBI:29999"/>
        <dbReference type="ChEBI" id="CHEBI:30616"/>
        <dbReference type="ChEBI" id="CHEBI:83421"/>
        <dbReference type="ChEBI" id="CHEBI:456216"/>
    </reaction>
</comment>
<keyword evidence="2" id="KW-0723">Serine/threonine-protein kinase</keyword>
<keyword evidence="9 22" id="KW-0418">Kinase</keyword>
<accession>A0A5A7P9Z3</accession>
<dbReference type="Pfam" id="PF01657">
    <property type="entry name" value="Stress-antifung"/>
    <property type="match status" value="2"/>
</dbReference>
<dbReference type="SUPFAM" id="SSF56112">
    <property type="entry name" value="Protein kinase-like (PK-like)"/>
    <property type="match status" value="1"/>
</dbReference>
<evidence type="ECO:0000256" key="18">
    <source>
        <dbReference type="SAM" id="Phobius"/>
    </source>
</evidence>
<dbReference type="GO" id="GO:0005524">
    <property type="term" value="F:ATP binding"/>
    <property type="evidence" value="ECO:0007669"/>
    <property type="project" value="UniProtKB-KW"/>
</dbReference>